<reference evidence="3" key="2">
    <citation type="submission" date="2015-07" db="EMBL/GenBank/DDBJ databases">
        <authorList>
            <person name="Noorani M."/>
        </authorList>
    </citation>
    <scope>NUCLEOTIDE SEQUENCE</scope>
    <source>
        <strain evidence="3">Yugu1</strain>
    </source>
</reference>
<evidence type="ECO:0000313" key="3">
    <source>
        <dbReference type="EMBL" id="RCV21183.1"/>
    </source>
</evidence>
<dbReference type="InterPro" id="IPR029055">
    <property type="entry name" value="Ntn_hydrolases_N"/>
</dbReference>
<accession>A0A368QTJ1</accession>
<gene>
    <name evidence="3" type="ORF">SETIT_4G118100v2</name>
</gene>
<feature type="binding site" evidence="2">
    <location>
        <begin position="38"/>
        <end position="40"/>
    </location>
    <ligand>
        <name>L-glutamate</name>
        <dbReference type="ChEBI" id="CHEBI:29985"/>
    </ligand>
</feature>
<dbReference type="PANTHER" id="PTHR11686">
    <property type="entry name" value="GAMMA GLUTAMYL TRANSPEPTIDASE"/>
    <property type="match status" value="1"/>
</dbReference>
<proteinExistence type="predicted"/>
<dbReference type="SUPFAM" id="SSF56235">
    <property type="entry name" value="N-terminal nucleophile aminohydrolases (Ntn hydrolases)"/>
    <property type="match status" value="1"/>
</dbReference>
<dbReference type="InterPro" id="IPR043137">
    <property type="entry name" value="GGT_ssub_C"/>
</dbReference>
<dbReference type="EMBL" id="CM003531">
    <property type="protein sequence ID" value="RCV21183.1"/>
    <property type="molecule type" value="Genomic_DNA"/>
</dbReference>
<dbReference type="GO" id="GO:0036374">
    <property type="term" value="F:glutathione hydrolase activity"/>
    <property type="evidence" value="ECO:0007669"/>
    <property type="project" value="InterPro"/>
</dbReference>
<dbReference type="AlphaFoldDB" id="A0A368QTJ1"/>
<dbReference type="GO" id="GO:0006751">
    <property type="term" value="P:glutathione catabolic process"/>
    <property type="evidence" value="ECO:0007669"/>
    <property type="project" value="InterPro"/>
</dbReference>
<organism evidence="3">
    <name type="scientific">Setaria italica</name>
    <name type="common">Foxtail millet</name>
    <name type="synonym">Panicum italicum</name>
    <dbReference type="NCBI Taxonomy" id="4555"/>
    <lineage>
        <taxon>Eukaryota</taxon>
        <taxon>Viridiplantae</taxon>
        <taxon>Streptophyta</taxon>
        <taxon>Embryophyta</taxon>
        <taxon>Tracheophyta</taxon>
        <taxon>Spermatophyta</taxon>
        <taxon>Magnoliopsida</taxon>
        <taxon>Liliopsida</taxon>
        <taxon>Poales</taxon>
        <taxon>Poaceae</taxon>
        <taxon>PACMAD clade</taxon>
        <taxon>Panicoideae</taxon>
        <taxon>Panicodae</taxon>
        <taxon>Paniceae</taxon>
        <taxon>Cenchrinae</taxon>
        <taxon>Setaria</taxon>
    </lineage>
</organism>
<dbReference type="Gene3D" id="3.60.20.40">
    <property type="match status" value="1"/>
</dbReference>
<feature type="active site" description="Nucleophile" evidence="1">
    <location>
        <position position="20"/>
    </location>
</feature>
<protein>
    <submittedName>
        <fullName evidence="3">Uncharacterized protein</fullName>
    </submittedName>
</protein>
<dbReference type="STRING" id="4555.A0A368QTJ1"/>
<dbReference type="PANTHER" id="PTHR11686:SF34">
    <property type="entry name" value="GLUTATHIONE HYDROLASE 1-RELATED"/>
    <property type="match status" value="1"/>
</dbReference>
<sequence>MTFDPKHYGRRWNILQGHGTSHLSIIDSERNTVSMTSTVNSYFGSLNLNLSQVDRGARMARWIWVAGWQHAGRGLRRRLAERVGEGRSGRNQHNVGRTPIG</sequence>
<reference evidence="3" key="1">
    <citation type="journal article" date="2012" name="Nat. Biotechnol.">
        <title>Reference genome sequence of the model plant Setaria.</title>
        <authorList>
            <person name="Bennetzen J.L."/>
            <person name="Schmutz J."/>
            <person name="Wang H."/>
            <person name="Percifield R."/>
            <person name="Hawkins J."/>
            <person name="Pontaroli A.C."/>
            <person name="Estep M."/>
            <person name="Feng L."/>
            <person name="Vaughn J.N."/>
            <person name="Grimwood J."/>
            <person name="Jenkins J."/>
            <person name="Barry K."/>
            <person name="Lindquist E."/>
            <person name="Hellsten U."/>
            <person name="Deshpande S."/>
            <person name="Wang X."/>
            <person name="Wu X."/>
            <person name="Mitros T."/>
            <person name="Triplett J."/>
            <person name="Yang X."/>
            <person name="Ye C.Y."/>
            <person name="Mauro-Herrera M."/>
            <person name="Wang L."/>
            <person name="Li P."/>
            <person name="Sharma M."/>
            <person name="Sharma R."/>
            <person name="Ronald P.C."/>
            <person name="Panaud O."/>
            <person name="Kellogg E.A."/>
            <person name="Brutnell T.P."/>
            <person name="Doust A.N."/>
            <person name="Tuskan G.A."/>
            <person name="Rokhsar D."/>
            <person name="Devos K.M."/>
        </authorList>
    </citation>
    <scope>NUCLEOTIDE SEQUENCE [LARGE SCALE GENOMIC DNA]</scope>
    <source>
        <strain evidence="3">Yugu1</strain>
    </source>
</reference>
<evidence type="ECO:0000256" key="1">
    <source>
        <dbReference type="PIRSR" id="PIRSR600101-1"/>
    </source>
</evidence>
<evidence type="ECO:0000256" key="2">
    <source>
        <dbReference type="PIRSR" id="PIRSR600101-2"/>
    </source>
</evidence>
<dbReference type="Pfam" id="PF01019">
    <property type="entry name" value="G_glu_transpept"/>
    <property type="match status" value="1"/>
</dbReference>
<dbReference type="OrthoDB" id="2015213at2759"/>
<name>A0A368QTJ1_SETIT</name>
<dbReference type="InterPro" id="IPR000101">
    <property type="entry name" value="GGT_peptidase"/>
</dbReference>